<dbReference type="Proteomes" id="UP001281147">
    <property type="component" value="Unassembled WGS sequence"/>
</dbReference>
<evidence type="ECO:0000313" key="2">
    <source>
        <dbReference type="Proteomes" id="UP001281147"/>
    </source>
</evidence>
<protein>
    <submittedName>
        <fullName evidence="1">Uncharacterized protein</fullName>
    </submittedName>
</protein>
<organism evidence="1 2">
    <name type="scientific">Vermiconidia calcicola</name>
    <dbReference type="NCBI Taxonomy" id="1690605"/>
    <lineage>
        <taxon>Eukaryota</taxon>
        <taxon>Fungi</taxon>
        <taxon>Dikarya</taxon>
        <taxon>Ascomycota</taxon>
        <taxon>Pezizomycotina</taxon>
        <taxon>Dothideomycetes</taxon>
        <taxon>Dothideomycetidae</taxon>
        <taxon>Mycosphaerellales</taxon>
        <taxon>Extremaceae</taxon>
        <taxon>Vermiconidia</taxon>
    </lineage>
</organism>
<gene>
    <name evidence="1" type="ORF">LTR37_016596</name>
</gene>
<name>A0ACC3MMD2_9PEZI</name>
<reference evidence="1" key="1">
    <citation type="submission" date="2023-07" db="EMBL/GenBank/DDBJ databases">
        <title>Black Yeasts Isolated from many extreme environments.</title>
        <authorList>
            <person name="Coleine C."/>
            <person name="Stajich J.E."/>
            <person name="Selbmann L."/>
        </authorList>
    </citation>
    <scope>NUCLEOTIDE SEQUENCE</scope>
    <source>
        <strain evidence="1">CCFEE 5714</strain>
    </source>
</reference>
<comment type="caution">
    <text evidence="1">The sequence shown here is derived from an EMBL/GenBank/DDBJ whole genome shotgun (WGS) entry which is preliminary data.</text>
</comment>
<keyword evidence="2" id="KW-1185">Reference proteome</keyword>
<sequence length="267" mass="29476">METLDRALGTDILEAIEPDVVKQIISSKPFCQIDGAFNVRDLSDAKYTGLKSGYIFRSGCLERLTEKGKQDIADLGIKTIIDLRSRKDIATKPDPVIDGVDILLAPTDPDASKGMRWEDCTSMYLWMLEEDEAFKRQCLCTVLNHVRGCPDKPFLLHCNGKDRTGVAAALTLALAGLPSDYISRDYALTRIGIEPVRDFVLGKLTGGKELDLRNIPVLHNIAGCTADSMASLLQKIDNRHGGVETHVKQVLCYSDHDVDQMRASLRG</sequence>
<evidence type="ECO:0000313" key="1">
    <source>
        <dbReference type="EMBL" id="KAK3699122.1"/>
    </source>
</evidence>
<proteinExistence type="predicted"/>
<dbReference type="EMBL" id="JAUTXU010000201">
    <property type="protein sequence ID" value="KAK3699122.1"/>
    <property type="molecule type" value="Genomic_DNA"/>
</dbReference>
<accession>A0ACC3MMD2</accession>